<proteinExistence type="predicted"/>
<accession>A0AAD5TEG6</accession>
<evidence type="ECO:0000313" key="2">
    <source>
        <dbReference type="Proteomes" id="UP001212152"/>
    </source>
</evidence>
<protein>
    <submittedName>
        <fullName evidence="1">Uncharacterized protein</fullName>
    </submittedName>
</protein>
<gene>
    <name evidence="1" type="ORF">HDU87_008395</name>
</gene>
<name>A0AAD5TEG6_9FUNG</name>
<sequence>MDDYIKQFVDGRDKLKAVVAEHKSRNAHHLLALVDDFAIADRIFCITADNASSNMAMARAPDSSGQLPDFDADQNMLGCMAHIINLAAKVGIKALGARTDDNDSMLSDNPMEISHIPGARDSYMTEARMQSCEVDSLKFDDCLELTDGQNWAAVEVISALDVGDVVDVCVPTVEGDLESRVVRFEAFLITFDGDLSSAEKFTCYAFKLVLWRKSCCASFRSWRDLSEL</sequence>
<evidence type="ECO:0000313" key="1">
    <source>
        <dbReference type="EMBL" id="KAJ3171289.1"/>
    </source>
</evidence>
<organism evidence="1 2">
    <name type="scientific">Geranomyces variabilis</name>
    <dbReference type="NCBI Taxonomy" id="109894"/>
    <lineage>
        <taxon>Eukaryota</taxon>
        <taxon>Fungi</taxon>
        <taxon>Fungi incertae sedis</taxon>
        <taxon>Chytridiomycota</taxon>
        <taxon>Chytridiomycota incertae sedis</taxon>
        <taxon>Chytridiomycetes</taxon>
        <taxon>Spizellomycetales</taxon>
        <taxon>Powellomycetaceae</taxon>
        <taxon>Geranomyces</taxon>
    </lineage>
</organism>
<dbReference type="EMBL" id="JADGJQ010000088">
    <property type="protein sequence ID" value="KAJ3171289.1"/>
    <property type="molecule type" value="Genomic_DNA"/>
</dbReference>
<comment type="caution">
    <text evidence="1">The sequence shown here is derived from an EMBL/GenBank/DDBJ whole genome shotgun (WGS) entry which is preliminary data.</text>
</comment>
<dbReference type="AlphaFoldDB" id="A0AAD5TEG6"/>
<reference evidence="1" key="1">
    <citation type="submission" date="2020-05" db="EMBL/GenBank/DDBJ databases">
        <title>Phylogenomic resolution of chytrid fungi.</title>
        <authorList>
            <person name="Stajich J.E."/>
            <person name="Amses K."/>
            <person name="Simmons R."/>
            <person name="Seto K."/>
            <person name="Myers J."/>
            <person name="Bonds A."/>
            <person name="Quandt C.A."/>
            <person name="Barry K."/>
            <person name="Liu P."/>
            <person name="Grigoriev I."/>
            <person name="Longcore J.E."/>
            <person name="James T.Y."/>
        </authorList>
    </citation>
    <scope>NUCLEOTIDE SEQUENCE</scope>
    <source>
        <strain evidence="1">JEL0379</strain>
    </source>
</reference>
<keyword evidence="2" id="KW-1185">Reference proteome</keyword>
<dbReference type="Proteomes" id="UP001212152">
    <property type="component" value="Unassembled WGS sequence"/>
</dbReference>